<organism evidence="1 2">
    <name type="scientific">Halorubrum laminariae</name>
    <dbReference type="NCBI Taxonomy" id="1433523"/>
    <lineage>
        <taxon>Archaea</taxon>
        <taxon>Methanobacteriati</taxon>
        <taxon>Methanobacteriota</taxon>
        <taxon>Stenosarchaea group</taxon>
        <taxon>Halobacteria</taxon>
        <taxon>Halobacteriales</taxon>
        <taxon>Haloferacaceae</taxon>
        <taxon>Halorubrum</taxon>
    </lineage>
</organism>
<accession>A0ABD6C274</accession>
<proteinExistence type="predicted"/>
<sequence length="205" mass="21159">MANRRSVLIGLGGLVAGGGAILSTGAFDTVEAQRTVSVETAGDADALLGLTPAERGDGSNEYVEETEGTISINLDGGADADGLNQNAQTTIRNLVTVTNQGTQTVDTLGLEFTETPSEIDPSETFSFSVDYTDDDGEDMVAHPDDGDGAVNILTGNNDIPSELPPGRPVNFGLQIDLIDGGNDDNALPEGGEYTLTITAEANPDN</sequence>
<name>A0ABD6C274_9EURY</name>
<dbReference type="Proteomes" id="UP001597185">
    <property type="component" value="Unassembled WGS sequence"/>
</dbReference>
<evidence type="ECO:0000313" key="1">
    <source>
        <dbReference type="EMBL" id="MFD1570523.1"/>
    </source>
</evidence>
<keyword evidence="2" id="KW-1185">Reference proteome</keyword>
<protein>
    <recommendedName>
        <fullName evidence="3">DUF1102 domain-containing protein</fullName>
    </recommendedName>
</protein>
<dbReference type="EMBL" id="JBHUDB010000004">
    <property type="protein sequence ID" value="MFD1570523.1"/>
    <property type="molecule type" value="Genomic_DNA"/>
</dbReference>
<reference evidence="1 2" key="1">
    <citation type="journal article" date="2019" name="Int. J. Syst. Evol. Microbiol.">
        <title>The Global Catalogue of Microorganisms (GCM) 10K type strain sequencing project: providing services to taxonomists for standard genome sequencing and annotation.</title>
        <authorList>
            <consortium name="The Broad Institute Genomics Platform"/>
            <consortium name="The Broad Institute Genome Sequencing Center for Infectious Disease"/>
            <person name="Wu L."/>
            <person name="Ma J."/>
        </authorList>
    </citation>
    <scope>NUCLEOTIDE SEQUENCE [LARGE SCALE GENOMIC DNA]</scope>
    <source>
        <strain evidence="1 2">CGMCC 1.12689</strain>
    </source>
</reference>
<evidence type="ECO:0008006" key="3">
    <source>
        <dbReference type="Google" id="ProtNLM"/>
    </source>
</evidence>
<gene>
    <name evidence="1" type="ORF">ACFR9T_07970</name>
</gene>
<comment type="caution">
    <text evidence="1">The sequence shown here is derived from an EMBL/GenBank/DDBJ whole genome shotgun (WGS) entry which is preliminary data.</text>
</comment>
<dbReference type="RefSeq" id="WP_256416786.1">
    <property type="nucleotide sequence ID" value="NZ_JANHDL010000001.1"/>
</dbReference>
<evidence type="ECO:0000313" key="2">
    <source>
        <dbReference type="Proteomes" id="UP001597185"/>
    </source>
</evidence>
<dbReference type="AlphaFoldDB" id="A0ABD6C274"/>